<feature type="transmembrane region" description="Helical" evidence="2">
    <location>
        <begin position="464"/>
        <end position="486"/>
    </location>
</feature>
<keyword evidence="2" id="KW-0812">Transmembrane</keyword>
<feature type="transmembrane region" description="Helical" evidence="2">
    <location>
        <begin position="435"/>
        <end position="458"/>
    </location>
</feature>
<keyword evidence="5" id="KW-1185">Reference proteome</keyword>
<organism evidence="4 5">
    <name type="scientific">Tepidiforma bonchosmolovskayae</name>
    <dbReference type="NCBI Taxonomy" id="2601677"/>
    <lineage>
        <taxon>Bacteria</taxon>
        <taxon>Bacillati</taxon>
        <taxon>Chloroflexota</taxon>
        <taxon>Tepidiformia</taxon>
        <taxon>Tepidiformales</taxon>
        <taxon>Tepidiformaceae</taxon>
        <taxon>Tepidiforma</taxon>
    </lineage>
</organism>
<proteinExistence type="predicted"/>
<dbReference type="PANTHER" id="PTHR37813">
    <property type="entry name" value="FELS-2 PROPHAGE PROTEIN"/>
    <property type="match status" value="1"/>
</dbReference>
<protein>
    <submittedName>
        <fullName evidence="4">Phage tail tape measure protein</fullName>
    </submittedName>
</protein>
<dbReference type="InterPro" id="IPR010090">
    <property type="entry name" value="Phage_tape_meas"/>
</dbReference>
<name>A0ABX6C152_9CHLR</name>
<reference evidence="4 5" key="1">
    <citation type="submission" date="2019-08" db="EMBL/GenBank/DDBJ databases">
        <authorList>
            <person name="Toschakov S.V."/>
        </authorList>
    </citation>
    <scope>NUCLEOTIDE SEQUENCE [LARGE SCALE GENOMIC DNA]</scope>
    <source>
        <strain evidence="4 5">3753O</strain>
    </source>
</reference>
<reference evidence="4 5" key="2">
    <citation type="submission" date="2019-10" db="EMBL/GenBank/DDBJ databases">
        <title>Thermopilla bonchosmolovskayae gen. nov., sp. nov., a moderately thermophilic Chloroflexi bacterium from a Chukotka hot spring (Arctic, Russia), representing a novel classis Thermopillaia, which include previously uncultivated lineage OLB14.</title>
        <authorList>
            <person name="Kochetkova T.V."/>
            <person name="Zayulina K.S."/>
            <person name="Zhigarkov V.S."/>
            <person name="Minaev N.V."/>
            <person name="Novikov A."/>
            <person name="Toshchakov S.V."/>
            <person name="Elcheninov A.G."/>
            <person name="Kublanov I.V."/>
        </authorList>
    </citation>
    <scope>NUCLEOTIDE SEQUENCE [LARGE SCALE GENOMIC DNA]</scope>
    <source>
        <strain evidence="4 5">3753O</strain>
    </source>
</reference>
<evidence type="ECO:0000256" key="1">
    <source>
        <dbReference type="ARBA" id="ARBA00022612"/>
    </source>
</evidence>
<evidence type="ECO:0000313" key="4">
    <source>
        <dbReference type="EMBL" id="QFG02166.1"/>
    </source>
</evidence>
<dbReference type="NCBIfam" id="TIGR01760">
    <property type="entry name" value="tape_meas_TP901"/>
    <property type="match status" value="1"/>
</dbReference>
<evidence type="ECO:0000259" key="3">
    <source>
        <dbReference type="Pfam" id="PF10145"/>
    </source>
</evidence>
<accession>A0ABX6C152</accession>
<keyword evidence="1" id="KW-1188">Viral release from host cell</keyword>
<keyword evidence="2" id="KW-0472">Membrane</keyword>
<dbReference type="EMBL" id="CP042829">
    <property type="protein sequence ID" value="QFG02166.1"/>
    <property type="molecule type" value="Genomic_DNA"/>
</dbReference>
<dbReference type="RefSeq" id="WP_158066102.1">
    <property type="nucleotide sequence ID" value="NZ_CP042829.1"/>
</dbReference>
<gene>
    <name evidence="4" type="ORF">Tbon_02255</name>
</gene>
<keyword evidence="2" id="KW-1133">Transmembrane helix</keyword>
<evidence type="ECO:0000313" key="5">
    <source>
        <dbReference type="Proteomes" id="UP000326331"/>
    </source>
</evidence>
<dbReference type="Proteomes" id="UP000326331">
    <property type="component" value="Chromosome"/>
</dbReference>
<evidence type="ECO:0000256" key="2">
    <source>
        <dbReference type="SAM" id="Phobius"/>
    </source>
</evidence>
<feature type="domain" description="Phage tail tape measure protein" evidence="3">
    <location>
        <begin position="96"/>
        <end position="276"/>
    </location>
</feature>
<sequence>MAAALSFVVKAVDEATSVLKGIGDEAEGLGGKLAKVGDFAARGFEQLGNATLAGGAALAGFGTAAVTAFAGFEKGMNEVATLLPTFSDQQLGELSNKVLKLSSDLGVMPNEVVPALYQALSAGVPADNVIDFLQTSFKAATAGAADMTTAVDALTTVVNAYGPSTIDFAKASDIIFTTVRLGKTDFDQLSKTLFNVIPTAASLGIKFEEVGAAMAVMTARGVPTSVATTQLRALMVELSKESTNISKEFERISGKSFPEFIRSGGNLSQALNIMRGSIPDDEFRNLFSSVEAASAALLISGPNSEAMMSALEEMQKSAGATDAAFDKMDQGIARTWARIKANASVAMISIGAAIAPLADKALGALAEKLPVVIDKVGESIQRARDMVEPVAAALRDRLEPPLQALGDLIDHKVRPVFEQFGEFLRRHADDIRGPVGAAIGGVLVTALAAAAVAAGAFAASMVVAAAPVLAVVAAVAAISAGIYLLVTHWDDLKARFPILQELEDTFRRVAGQVGAIVAELGGLLMAIIDRVRDVVGQVRQHWGTITDIMSGPVQMVAALVEGAFNNVRIIIETVLGVIRGVIQTVTALIKGDWQGAWDGIKQIGETVWTGIKALVQNGIDTIKGIFEGFVTFFGEIGPRIWGAAKSIWETVKTDGWQLMQEMGQKIIDVFTELPGKLLDLVPKLLDAGKDLMGAIFDGLKSAASAVGGFAADIAETVGRAIKSFINEFVIDRLNRALEFTIPNPLGPDIHIDPPDIPRLASGGIITRAGLALVGESGPELVLMPAGAAVLPNAIAAAVAGAVRGAGGPQVTVQVLGPVTISGEQDTERFASDLGHGLAASLRARGVM</sequence>
<dbReference type="PANTHER" id="PTHR37813:SF1">
    <property type="entry name" value="FELS-2 PROPHAGE PROTEIN"/>
    <property type="match status" value="1"/>
</dbReference>
<dbReference type="Pfam" id="PF10145">
    <property type="entry name" value="PhageMin_Tail"/>
    <property type="match status" value="1"/>
</dbReference>